<keyword evidence="2" id="KW-1185">Reference proteome</keyword>
<reference evidence="1" key="1">
    <citation type="submission" date="2022-03" db="EMBL/GenBank/DDBJ databases">
        <title>Draft Genome Sequence of Firmicute Strain S0AB, a Heterotrophic Iron/Sulfur-Oxidizing Extreme Acidophile.</title>
        <authorList>
            <person name="Vergara E."/>
            <person name="Pakostova E."/>
            <person name="Johnson D.B."/>
            <person name="Holmes D.S."/>
        </authorList>
    </citation>
    <scope>NUCLEOTIDE SEQUENCE</scope>
    <source>
        <strain evidence="1">S0AB</strain>
    </source>
</reference>
<gene>
    <name evidence="1" type="ORF">MM817_00551</name>
</gene>
<accession>A0A9X2ADF0</accession>
<dbReference type="RefSeq" id="WP_241711896.1">
    <property type="nucleotide sequence ID" value="NZ_JALBUF010000001.1"/>
</dbReference>
<name>A0A9X2ADF0_9BACL</name>
<dbReference type="AlphaFoldDB" id="A0A9X2ADF0"/>
<evidence type="ECO:0000313" key="1">
    <source>
        <dbReference type="EMBL" id="MCI0182292.1"/>
    </source>
</evidence>
<dbReference type="EMBL" id="JALBUF010000001">
    <property type="protein sequence ID" value="MCI0182292.1"/>
    <property type="molecule type" value="Genomic_DNA"/>
</dbReference>
<evidence type="ECO:0008006" key="3">
    <source>
        <dbReference type="Google" id="ProtNLM"/>
    </source>
</evidence>
<dbReference type="Proteomes" id="UP001139263">
    <property type="component" value="Unassembled WGS sequence"/>
</dbReference>
<evidence type="ECO:0000313" key="2">
    <source>
        <dbReference type="Proteomes" id="UP001139263"/>
    </source>
</evidence>
<dbReference type="Gene3D" id="6.10.140.1340">
    <property type="match status" value="1"/>
</dbReference>
<comment type="caution">
    <text evidence="1">The sequence shown here is derived from an EMBL/GenBank/DDBJ whole genome shotgun (WGS) entry which is preliminary data.</text>
</comment>
<sequence length="152" mass="17218">MENEMAVLPPTTKRVQFHTNRAVNRDIEARTVANIARYTGRSHEAISDRLKQLEHEWDTDRTIETIAGTFTTVGTILGLTVSKRWFILPTLVGGFLVQHSIQGWCPPLAVIRRMGVRTAEEITEERMALKAMRGDFQTTDNVHEALAETRMA</sequence>
<proteinExistence type="predicted"/>
<protein>
    <recommendedName>
        <fullName evidence="3">DUF2892 domain-containing protein</fullName>
    </recommendedName>
</protein>
<organism evidence="1 2">
    <name type="scientific">Sulfoacidibacillus ferrooxidans</name>
    <dbReference type="NCBI Taxonomy" id="2005001"/>
    <lineage>
        <taxon>Bacteria</taxon>
        <taxon>Bacillati</taxon>
        <taxon>Bacillota</taxon>
        <taxon>Bacilli</taxon>
        <taxon>Bacillales</taxon>
        <taxon>Alicyclobacillaceae</taxon>
        <taxon>Sulfoacidibacillus</taxon>
    </lineage>
</organism>